<dbReference type="PANTHER" id="PTHR21228:SF40">
    <property type="entry name" value="LD45607P"/>
    <property type="match status" value="1"/>
</dbReference>
<dbReference type="Proteomes" id="UP001165090">
    <property type="component" value="Unassembled WGS sequence"/>
</dbReference>
<reference evidence="2 3" key="1">
    <citation type="journal article" date="2023" name="IScience">
        <title>Expanded male sex-determining region conserved during the evolution of homothallism in the green alga Volvox.</title>
        <authorList>
            <person name="Yamamoto K."/>
            <person name="Matsuzaki R."/>
            <person name="Mahakham W."/>
            <person name="Heman W."/>
            <person name="Sekimoto H."/>
            <person name="Kawachi M."/>
            <person name="Minakuchi Y."/>
            <person name="Toyoda A."/>
            <person name="Nozaki H."/>
        </authorList>
    </citation>
    <scope>NUCLEOTIDE SEQUENCE [LARGE SCALE GENOMIC DNA]</scope>
    <source>
        <strain evidence="2 3">NIES-4468</strain>
    </source>
</reference>
<evidence type="ECO:0000313" key="3">
    <source>
        <dbReference type="Proteomes" id="UP001165090"/>
    </source>
</evidence>
<feature type="region of interest" description="Disordered" evidence="1">
    <location>
        <begin position="86"/>
        <end position="115"/>
    </location>
</feature>
<organism evidence="2 3">
    <name type="scientific">Volvox africanus</name>
    <dbReference type="NCBI Taxonomy" id="51714"/>
    <lineage>
        <taxon>Eukaryota</taxon>
        <taxon>Viridiplantae</taxon>
        <taxon>Chlorophyta</taxon>
        <taxon>core chlorophytes</taxon>
        <taxon>Chlorophyceae</taxon>
        <taxon>CS clade</taxon>
        <taxon>Chlamydomonadales</taxon>
        <taxon>Volvocaceae</taxon>
        <taxon>Volvox</taxon>
    </lineage>
</organism>
<comment type="caution">
    <text evidence="2">The sequence shown here is derived from an EMBL/GenBank/DDBJ whole genome shotgun (WGS) entry which is preliminary data.</text>
</comment>
<name>A0ABQ5RVE8_9CHLO</name>
<dbReference type="InterPro" id="IPR050870">
    <property type="entry name" value="FAST_kinase"/>
</dbReference>
<protein>
    <recommendedName>
        <fullName evidence="4">RAP domain-containing protein</fullName>
    </recommendedName>
</protein>
<feature type="region of interest" description="Disordered" evidence="1">
    <location>
        <begin position="1179"/>
        <end position="1201"/>
    </location>
</feature>
<evidence type="ECO:0000256" key="1">
    <source>
        <dbReference type="SAM" id="MobiDB-lite"/>
    </source>
</evidence>
<keyword evidence="3" id="KW-1185">Reference proteome</keyword>
<proteinExistence type="predicted"/>
<accession>A0ABQ5RVE8</accession>
<evidence type="ECO:0008006" key="4">
    <source>
        <dbReference type="Google" id="ProtNLM"/>
    </source>
</evidence>
<feature type="region of interest" description="Disordered" evidence="1">
    <location>
        <begin position="595"/>
        <end position="622"/>
    </location>
</feature>
<evidence type="ECO:0000313" key="2">
    <source>
        <dbReference type="EMBL" id="GLI61183.1"/>
    </source>
</evidence>
<dbReference type="EMBL" id="BSDZ01000009">
    <property type="protein sequence ID" value="GLI61183.1"/>
    <property type="molecule type" value="Genomic_DNA"/>
</dbReference>
<gene>
    <name evidence="2" type="ORF">VaNZ11_003475</name>
</gene>
<sequence>MVRECLSRYAASSKARAFRTSLICANPGTECLLSARILEERIPGVLSSAQPSGCRCSDEAYPRASRRWRGCAATRRTANLSLQKARLTPDGTASAGQAREQEGMATDTAPPTAKPSWQVAAVCPPNTETNCTADIESTAQKIVPLYSAEDGMTARQITQLITRAQTWADLATITCQCGGASALNEIHLSAALNRLAKMNLTVATGLPRQHQQELQTLEPFSEVRARHLPGNYGLQGNSLPISSPPDASSLIPGRRDMYAFPPPASTPLPGTPTLSRIGLSQSLILTKLPSHGCTLSAQQAPSTGPWMGIGPPPLDLKLRNAGHRVPISASGPLHSPEAEPAGAMRVGAQQQQHAALQSGTLTATSIALAAQSARGPVPARPAASPEELCVELLEALACRGGGAPIGHASSAPAENTLEENQTADCNGRCGTGAGTGHGKSVSPYRVATCGGRTGFANLAAVATPSPPSPLPLTARVVANATWSAARLVMQLWPRHPSSATEEAALPPPWRARSDVSGSRVANAGFESQGLSQDSATRPGWVVGSKASPTLQRRSCAALRALLALMVDSAPFMEPQHLSNMLYTVARLAARLPEVLESPGGGDSDSSDRESSSHRGSAHAVETPQVTAADAAGVLRGGHLALRLMEVLLDASLPKLSSFGPQALSNSLYAVACVNIPPPQSWLRAWLNVSAGKLLRADPQHIANILWALARLGYDPGDPWIMTALQASTLKAPAFTTQGLCNTLWALAKMGFTADSAVKVRALLPLASALGSAARECDGQDVANGMWSIARLHMRIQPFQPPVWGTGGSGSQEGSAALSLTISSSPESTKERSLAEARDVLQAAGRKLLRASSRHLNTYNSQQLANTCWATAALGLQPPPDWEPQFWPAALAALPAMRTEELVATAMASARIQLQPPDQWLEAVFKLTSQAMLPQSSLPQQLSAVEGVAFGGAGGLPLRSQTRIQATARALASILWCVSTWGVRVPVAWTAAVLGQLEAQAGDRTLEPAALATALQAMARMGLNADAIIAGWTARVVESVVVSAAANVNASTADRKTADLVTRIKVCCELTAGTEGVDADAHLKHGGSNGAKGAPNGQEVLGGARLAVEAAKMRQRLFGGDCVTKEVDDLDGRCARMILWSLARLRCQMSDQVAGRLALKALESDTMMLAPAVKAETVQFPEASEEQAEAEAGQGAGNRRRRRGLFRASRGAELGAGGTDEARCLQESERIGARNVCVVLWALASTSSRPSPDVMRQLTLRAAMEMKSASDSELLTIVRSFAALGFRPGARFRRAAEDRIVRLAPSLTREQVAAVSIWCARLQWRLSKDVCEVLRDVAL</sequence>
<dbReference type="PANTHER" id="PTHR21228">
    <property type="entry name" value="FAST LEU-RICH DOMAIN-CONTAINING"/>
    <property type="match status" value="1"/>
</dbReference>